<dbReference type="InterPro" id="IPR014710">
    <property type="entry name" value="RmlC-like_jellyroll"/>
</dbReference>
<protein>
    <submittedName>
        <fullName evidence="2">Cyclic nucleotide-binding domain-containing protein</fullName>
    </submittedName>
</protein>
<keyword evidence="3" id="KW-1185">Reference proteome</keyword>
<dbReference type="InterPro" id="IPR018490">
    <property type="entry name" value="cNMP-bd_dom_sf"/>
</dbReference>
<evidence type="ECO:0000313" key="3">
    <source>
        <dbReference type="Proteomes" id="UP000295443"/>
    </source>
</evidence>
<dbReference type="AlphaFoldDB" id="A0A4R1B6N3"/>
<reference evidence="2 3" key="1">
    <citation type="submission" date="2019-03" db="EMBL/GenBank/DDBJ databases">
        <title>Genome sequence of Thiobacillaceae bacterium LSR1, a sulfur-oxidizing bacterium isolated from freshwater sediment.</title>
        <authorList>
            <person name="Li S."/>
        </authorList>
    </citation>
    <scope>NUCLEOTIDE SEQUENCE [LARGE SCALE GENOMIC DNA]</scope>
    <source>
        <strain evidence="2 3">LSR1</strain>
    </source>
</reference>
<evidence type="ECO:0000313" key="2">
    <source>
        <dbReference type="EMBL" id="TCJ11958.1"/>
    </source>
</evidence>
<gene>
    <name evidence="2" type="ORF">EZJ19_13410</name>
</gene>
<dbReference type="OrthoDB" id="9769739at2"/>
<dbReference type="Gene3D" id="2.60.120.10">
    <property type="entry name" value="Jelly Rolls"/>
    <property type="match status" value="1"/>
</dbReference>
<organism evidence="2 3">
    <name type="scientific">Parasulfuritortus cantonensis</name>
    <dbReference type="NCBI Taxonomy" id="2528202"/>
    <lineage>
        <taxon>Bacteria</taxon>
        <taxon>Pseudomonadati</taxon>
        <taxon>Pseudomonadota</taxon>
        <taxon>Betaproteobacteria</taxon>
        <taxon>Nitrosomonadales</taxon>
        <taxon>Thiobacillaceae</taxon>
        <taxon>Parasulfuritortus</taxon>
    </lineage>
</organism>
<dbReference type="Pfam" id="PF00027">
    <property type="entry name" value="cNMP_binding"/>
    <property type="match status" value="1"/>
</dbReference>
<dbReference type="SMART" id="SM00100">
    <property type="entry name" value="cNMP"/>
    <property type="match status" value="1"/>
</dbReference>
<feature type="domain" description="Cyclic nucleotide-binding" evidence="1">
    <location>
        <begin position="13"/>
        <end position="116"/>
    </location>
</feature>
<comment type="caution">
    <text evidence="2">The sequence shown here is derived from an EMBL/GenBank/DDBJ whole genome shotgun (WGS) entry which is preliminary data.</text>
</comment>
<evidence type="ECO:0000259" key="1">
    <source>
        <dbReference type="PROSITE" id="PS50042"/>
    </source>
</evidence>
<dbReference type="EMBL" id="SJZB01000046">
    <property type="protein sequence ID" value="TCJ11958.1"/>
    <property type="molecule type" value="Genomic_DNA"/>
</dbReference>
<accession>A0A4R1B6N3</accession>
<dbReference type="Proteomes" id="UP000295443">
    <property type="component" value="Unassembled WGS sequence"/>
</dbReference>
<proteinExistence type="predicted"/>
<dbReference type="RefSeq" id="WP_131448406.1">
    <property type="nucleotide sequence ID" value="NZ_SJZB01000046.1"/>
</dbReference>
<sequence length="184" mass="20267">MSDDPWSEYRGLLADLLGTDDLAPLLERAELQGVGAGETLLKDSEPTDSMYLVLDGRLEVHVELGEHTIRLGEIASGNWVGEVAYYTHNDAACSTVTALAPSTLLRLRFARYTELIKSQAEVACRLSHLLIAMQVQRLRATVNDPVLDPEGRLLMLGDLSIPIDQQPHRHGGVLDFIRKLAGVR</sequence>
<dbReference type="InterPro" id="IPR000595">
    <property type="entry name" value="cNMP-bd_dom"/>
</dbReference>
<name>A0A4R1B6N3_9PROT</name>
<dbReference type="CDD" id="cd00038">
    <property type="entry name" value="CAP_ED"/>
    <property type="match status" value="1"/>
</dbReference>
<dbReference type="PROSITE" id="PS50042">
    <property type="entry name" value="CNMP_BINDING_3"/>
    <property type="match status" value="1"/>
</dbReference>
<dbReference type="SUPFAM" id="SSF51206">
    <property type="entry name" value="cAMP-binding domain-like"/>
    <property type="match status" value="1"/>
</dbReference>